<dbReference type="Proteomes" id="UP000190080">
    <property type="component" value="Unassembled WGS sequence"/>
</dbReference>
<dbReference type="EMBL" id="MZGV01000001">
    <property type="protein sequence ID" value="OPJ65240.1"/>
    <property type="molecule type" value="Genomic_DNA"/>
</dbReference>
<name>A0A1V4IZI2_9CLOT</name>
<dbReference type="STRING" id="1450648.CLORY_02400"/>
<evidence type="ECO:0000256" key="2">
    <source>
        <dbReference type="ARBA" id="ARBA00023125"/>
    </source>
</evidence>
<dbReference type="SUPFAM" id="SSF52540">
    <property type="entry name" value="P-loop containing nucleoside triphosphate hydrolases"/>
    <property type="match status" value="1"/>
</dbReference>
<keyword evidence="1" id="KW-0805">Transcription regulation</keyword>
<dbReference type="PRINTS" id="PR00038">
    <property type="entry name" value="HTHLUXR"/>
</dbReference>
<evidence type="ECO:0000256" key="3">
    <source>
        <dbReference type="ARBA" id="ARBA00023163"/>
    </source>
</evidence>
<dbReference type="GO" id="GO:0003677">
    <property type="term" value="F:DNA binding"/>
    <property type="evidence" value="ECO:0007669"/>
    <property type="project" value="UniProtKB-KW"/>
</dbReference>
<keyword evidence="6" id="KW-1185">Reference proteome</keyword>
<dbReference type="RefSeq" id="WP_079421739.1">
    <property type="nucleotide sequence ID" value="NZ_MZGV01000001.1"/>
</dbReference>
<evidence type="ECO:0000313" key="6">
    <source>
        <dbReference type="Proteomes" id="UP000190080"/>
    </source>
</evidence>
<dbReference type="SUPFAM" id="SSF46894">
    <property type="entry name" value="C-terminal effector domain of the bipartite response regulators"/>
    <property type="match status" value="1"/>
</dbReference>
<dbReference type="Gene3D" id="3.40.50.300">
    <property type="entry name" value="P-loop containing nucleotide triphosphate hydrolases"/>
    <property type="match status" value="1"/>
</dbReference>
<dbReference type="Pfam" id="PF25873">
    <property type="entry name" value="WHD_MalT"/>
    <property type="match status" value="1"/>
</dbReference>
<dbReference type="PANTHER" id="PTHR44688:SF16">
    <property type="entry name" value="DNA-BINDING TRANSCRIPTIONAL ACTIVATOR DEVR_DOSR"/>
    <property type="match status" value="1"/>
</dbReference>
<dbReference type="SMART" id="SM00421">
    <property type="entry name" value="HTH_LUXR"/>
    <property type="match status" value="1"/>
</dbReference>
<keyword evidence="3" id="KW-0804">Transcription</keyword>
<dbReference type="InterPro" id="IPR000792">
    <property type="entry name" value="Tscrpt_reg_LuxR_C"/>
</dbReference>
<evidence type="ECO:0000256" key="1">
    <source>
        <dbReference type="ARBA" id="ARBA00023015"/>
    </source>
</evidence>
<organism evidence="5 6">
    <name type="scientific">Clostridium oryzae</name>
    <dbReference type="NCBI Taxonomy" id="1450648"/>
    <lineage>
        <taxon>Bacteria</taxon>
        <taxon>Bacillati</taxon>
        <taxon>Bacillota</taxon>
        <taxon>Clostridia</taxon>
        <taxon>Eubacteriales</taxon>
        <taxon>Clostridiaceae</taxon>
        <taxon>Clostridium</taxon>
    </lineage>
</organism>
<protein>
    <submittedName>
        <fullName evidence="5">HTH-type transcriptional regulator MalT</fullName>
    </submittedName>
</protein>
<gene>
    <name evidence="5" type="primary">malT_1</name>
    <name evidence="5" type="ORF">CLORY_02400</name>
</gene>
<dbReference type="GO" id="GO:0006355">
    <property type="term" value="P:regulation of DNA-templated transcription"/>
    <property type="evidence" value="ECO:0007669"/>
    <property type="project" value="InterPro"/>
</dbReference>
<sequence>MRKSKILRRKRVNGILSSIYDYSLTIVEAPIGFGKTTAVMDFIHSESSPCLFIAFYRNCDTYEEFWCQFLKEINKLDKSIGIKLEKLGFPTNVSQLEKTLLALDDIDFDRKTILVIDDYHLCENRNVNDFIMRIAAEQLDNLHIVIVTRSTINIDFVEMLSKGICNVISQQQLKFNNDEIHDYCKMVNSDILENDIEKIKKYTDGWISFMYIVLRGLDQGIPVGIDKSIDELIESTLFQVYDEEIQTFLLKLSILDTFSEKLALYITENLKTHEILKKLLRENAFVFYDEINKTYKIHNVLLDFLRMRQNFKSSEIQRLNRRLGNWYMDRRELLTAYSYYYKSEDYNIILTHLNNPNNIDNNLIDFDGVVSIFENLSEEELCKYPIAYLQYIFMRILRGSNEIVLNCIEKLEKFQYAYEHMESIDLKYKKHIIAEILIIKKFTCFNHLDKISETSEQALKLLNGEQSYIMKRENEFTFGSPQLIYIYFREQGTFNKILQLAKLKFPNHAKLSNGCGTGAEYLAQAEYSLETGDWEMAELYSTKAIYKASTKSQYSIIICARFNLMRLYVLQNKIDQALAMLKQLGEKVMLLNNFLINTTFELCKGYLYANLCQPEKAPYWLQTGNVDAADLFYQGVAFNYIVYGKTIMAAKNYIKLEIESESFVEYFSIYNNQLGFIHNAIFDSVAKFNLYGMEIGKPVLERILKQGQADDIIMPFVEDYMYIEKMIIDVVAQENPNNKYIKRIIKYGRQYVKSISSINSHRAKLSPREIEVLSLVAEGLNRGEIASRLVLSQSTVKKHLQNIYSKLDANGKIEAIRIARKYDLLK</sequence>
<dbReference type="PANTHER" id="PTHR44688">
    <property type="entry name" value="DNA-BINDING TRANSCRIPTIONAL ACTIVATOR DEVR_DOSR"/>
    <property type="match status" value="1"/>
</dbReference>
<dbReference type="InterPro" id="IPR059106">
    <property type="entry name" value="WHD_MalT"/>
</dbReference>
<dbReference type="InterPro" id="IPR027417">
    <property type="entry name" value="P-loop_NTPase"/>
</dbReference>
<dbReference type="AlphaFoldDB" id="A0A1V4IZI2"/>
<evidence type="ECO:0000259" key="4">
    <source>
        <dbReference type="PROSITE" id="PS50043"/>
    </source>
</evidence>
<feature type="domain" description="HTH luxR-type" evidence="4">
    <location>
        <begin position="758"/>
        <end position="823"/>
    </location>
</feature>
<dbReference type="CDD" id="cd06170">
    <property type="entry name" value="LuxR_C_like"/>
    <property type="match status" value="1"/>
</dbReference>
<evidence type="ECO:0000313" key="5">
    <source>
        <dbReference type="EMBL" id="OPJ65240.1"/>
    </source>
</evidence>
<dbReference type="InterPro" id="IPR016032">
    <property type="entry name" value="Sig_transdc_resp-reg_C-effctor"/>
</dbReference>
<dbReference type="Gene3D" id="1.10.10.10">
    <property type="entry name" value="Winged helix-like DNA-binding domain superfamily/Winged helix DNA-binding domain"/>
    <property type="match status" value="1"/>
</dbReference>
<reference evidence="5 6" key="1">
    <citation type="submission" date="2017-03" db="EMBL/GenBank/DDBJ databases">
        <title>Genome sequence of Clostridium oryzae DSM 28571.</title>
        <authorList>
            <person name="Poehlein A."/>
            <person name="Daniel R."/>
        </authorList>
    </citation>
    <scope>NUCLEOTIDE SEQUENCE [LARGE SCALE GENOMIC DNA]</scope>
    <source>
        <strain evidence="5 6">DSM 28571</strain>
    </source>
</reference>
<dbReference type="OrthoDB" id="1137593at2"/>
<comment type="caution">
    <text evidence="5">The sequence shown here is derived from an EMBL/GenBank/DDBJ whole genome shotgun (WGS) entry which is preliminary data.</text>
</comment>
<dbReference type="InterPro" id="IPR036388">
    <property type="entry name" value="WH-like_DNA-bd_sf"/>
</dbReference>
<dbReference type="Pfam" id="PF00196">
    <property type="entry name" value="GerE"/>
    <property type="match status" value="1"/>
</dbReference>
<accession>A0A1V4IZI2</accession>
<keyword evidence="2" id="KW-0238">DNA-binding</keyword>
<proteinExistence type="predicted"/>
<dbReference type="PROSITE" id="PS50043">
    <property type="entry name" value="HTH_LUXR_2"/>
    <property type="match status" value="1"/>
</dbReference>